<sequence length="970" mass="108473">YIKFLRNYDWTKTVIGPMEGWSLIVRQYVFFIMSNPEARAIFLGHDDPTLIYNEACGILIGDLHPRALGVSGSVGASHSWEYKYKGIKKTLRTGIPDRDYDHYHPVARNGLELEEAYFSWNTMPLMDDRGCIFGVLKEFYDTSSKVISHRRDKTRHMAEQMADPMTQADNMETFWAQVLDVFDLNPQDFPFCAIYSSPEDLDSRNTGTSTLQDTMPSSLKLEGTVGLKKGHSLVTEFLDVMNMDNPLMKPFRAAWISSKPVPLMSKDGTLPELLRVRIEGRGHGATCNSAVIYPIRRVDCPGPVGILLLGLNPQRHFDGPFRSFLSSIFDQFVKAAAAILVPEEHGKLLEEREKAKEQERIFGKLAEHAPVGIAVFGPTGSPQFVNPTYLALSNVTHQEDLPPRSMEMVHPNDREQLREDFAIFLSSEQTKFRNFQYRVQYPPPQAADASPSSQWRTILAYAWSEPEGDGYLKWVSLTDITSNEKARIEDALEIRQQSENFIDMTCHEMRNPLSAIIQSADGIITSFDSNFSASPEMLSDDAQSSILDSVQTIMLCAQHQKRIVDDILTLSKLEGNLLQISPECYRPVLLVEKAIQMYEAELADAKITPKLEIKDSYHTIGIDFVMVDTSRLLQILINLLTNAIKFTRRADGAKEVSVVLGASKTPPSAGTCNVSFIPPRGPRPDIVSQPEWGKGEDVYLQFDVCDTGEGLTPEQMKSLFMRFSQATAKTYSKYGGSGLGLFISRELTELQGGRIGVHSVAGQGSTFAFYIKVRKYRPDCLEEDLVSDIPNHEVPSGVQPVKDSVSASLAYTEAAARDISSTTIGFGNLTTPTLPTDLHILLVEDNLINQKVTAVQLRKMGCTVHVANHGIDCLKFLEKSSFFRTEPDMNTPLSVILLDLEMPVMNGLTCVRRIREMQQTGELVEHVPVIACTGNARREQTVHAIETGMDDVVTKPFRINELLPKCYDLI</sequence>
<dbReference type="Gene3D" id="1.10.287.130">
    <property type="match status" value="1"/>
</dbReference>
<dbReference type="PANTHER" id="PTHR43719">
    <property type="entry name" value="TWO-COMPONENT HISTIDINE KINASE"/>
    <property type="match status" value="1"/>
</dbReference>
<reference evidence="7" key="1">
    <citation type="journal article" date="2020" name="Stud. Mycol.">
        <title>101 Dothideomycetes genomes: A test case for predicting lifestyles and emergence of pathogens.</title>
        <authorList>
            <person name="Haridas S."/>
            <person name="Albert R."/>
            <person name="Binder M."/>
            <person name="Bloem J."/>
            <person name="LaButti K."/>
            <person name="Salamov A."/>
            <person name="Andreopoulos B."/>
            <person name="Baker S."/>
            <person name="Barry K."/>
            <person name="Bills G."/>
            <person name="Bluhm B."/>
            <person name="Cannon C."/>
            <person name="Castanera R."/>
            <person name="Culley D."/>
            <person name="Daum C."/>
            <person name="Ezra D."/>
            <person name="Gonzalez J."/>
            <person name="Henrissat B."/>
            <person name="Kuo A."/>
            <person name="Liang C."/>
            <person name="Lipzen A."/>
            <person name="Lutzoni F."/>
            <person name="Magnuson J."/>
            <person name="Mondo S."/>
            <person name="Nolan M."/>
            <person name="Ohm R."/>
            <person name="Pangilinan J."/>
            <person name="Park H.-J."/>
            <person name="Ramirez L."/>
            <person name="Alfaro M."/>
            <person name="Sun H."/>
            <person name="Tritt A."/>
            <person name="Yoshinaga Y."/>
            <person name="Zwiers L.-H."/>
            <person name="Turgeon B."/>
            <person name="Goodwin S."/>
            <person name="Spatafora J."/>
            <person name="Crous P."/>
            <person name="Grigoriev I."/>
        </authorList>
    </citation>
    <scope>NUCLEOTIDE SEQUENCE [LARGE SCALE GENOMIC DNA]</scope>
    <source>
        <strain evidence="7">CBS 304.66</strain>
    </source>
</reference>
<feature type="non-terminal residue" evidence="6">
    <location>
        <position position="1"/>
    </location>
</feature>
<feature type="domain" description="PAS" evidence="5">
    <location>
        <begin position="358"/>
        <end position="428"/>
    </location>
</feature>
<evidence type="ECO:0000259" key="5">
    <source>
        <dbReference type="PROSITE" id="PS50112"/>
    </source>
</evidence>
<dbReference type="PANTHER" id="PTHR43719:SF30">
    <property type="entry name" value="TWO-COMPONENT SYSTEM RESPONSE REGULATOR"/>
    <property type="match status" value="1"/>
</dbReference>
<dbReference type="PRINTS" id="PR00344">
    <property type="entry name" value="BCTRLSENSOR"/>
</dbReference>
<dbReference type="PROSITE" id="PS50112">
    <property type="entry name" value="PAS"/>
    <property type="match status" value="1"/>
</dbReference>
<dbReference type="Gene3D" id="3.30.450.20">
    <property type="entry name" value="PAS domain"/>
    <property type="match status" value="1"/>
</dbReference>
<dbReference type="SMART" id="SM00448">
    <property type="entry name" value="REC"/>
    <property type="match status" value="1"/>
</dbReference>
<feature type="domain" description="Response regulatory" evidence="4">
    <location>
        <begin position="839"/>
        <end position="970"/>
    </location>
</feature>
<name>A0A9P4K8W0_9PLEO</name>
<dbReference type="SUPFAM" id="SSF55874">
    <property type="entry name" value="ATPase domain of HSP90 chaperone/DNA topoisomerase II/histidine kinase"/>
    <property type="match status" value="1"/>
</dbReference>
<dbReference type="Proteomes" id="UP000800093">
    <property type="component" value="Unassembled WGS sequence"/>
</dbReference>
<gene>
    <name evidence="6" type="ORF">CC78DRAFT_437780</name>
</gene>
<dbReference type="InterPro" id="IPR003661">
    <property type="entry name" value="HisK_dim/P_dom"/>
</dbReference>
<dbReference type="InterPro" id="IPR004358">
    <property type="entry name" value="Sig_transdc_His_kin-like_C"/>
</dbReference>
<dbReference type="Pfam" id="PF00072">
    <property type="entry name" value="Response_reg"/>
    <property type="match status" value="1"/>
</dbReference>
<dbReference type="InterPro" id="IPR036890">
    <property type="entry name" value="HATPase_C_sf"/>
</dbReference>
<evidence type="ECO:0000256" key="1">
    <source>
        <dbReference type="ARBA" id="ARBA00022553"/>
    </source>
</evidence>
<dbReference type="SUPFAM" id="SSF52172">
    <property type="entry name" value="CheY-like"/>
    <property type="match status" value="1"/>
</dbReference>
<dbReference type="EMBL" id="ML986626">
    <property type="protein sequence ID" value="KAF2263402.1"/>
    <property type="molecule type" value="Genomic_DNA"/>
</dbReference>
<dbReference type="InterPro" id="IPR011006">
    <property type="entry name" value="CheY-like_superfamily"/>
</dbReference>
<feature type="modified residue" description="4-aspartylphosphate" evidence="2">
    <location>
        <position position="899"/>
    </location>
</feature>
<dbReference type="InterPro" id="IPR003594">
    <property type="entry name" value="HATPase_dom"/>
</dbReference>
<feature type="domain" description="Histidine kinase" evidence="3">
    <location>
        <begin position="504"/>
        <end position="775"/>
    </location>
</feature>
<dbReference type="SMART" id="SM00387">
    <property type="entry name" value="HATPase_c"/>
    <property type="match status" value="1"/>
</dbReference>
<dbReference type="OrthoDB" id="60033at2759"/>
<evidence type="ECO:0000259" key="3">
    <source>
        <dbReference type="PROSITE" id="PS50109"/>
    </source>
</evidence>
<accession>A0A9P4K8W0</accession>
<organism evidence="6 7">
    <name type="scientific">Lojkania enalia</name>
    <dbReference type="NCBI Taxonomy" id="147567"/>
    <lineage>
        <taxon>Eukaryota</taxon>
        <taxon>Fungi</taxon>
        <taxon>Dikarya</taxon>
        <taxon>Ascomycota</taxon>
        <taxon>Pezizomycotina</taxon>
        <taxon>Dothideomycetes</taxon>
        <taxon>Pleosporomycetidae</taxon>
        <taxon>Pleosporales</taxon>
        <taxon>Pleosporales incertae sedis</taxon>
        <taxon>Lojkania</taxon>
    </lineage>
</organism>
<evidence type="ECO:0000256" key="2">
    <source>
        <dbReference type="PROSITE-ProRule" id="PRU00169"/>
    </source>
</evidence>
<dbReference type="CDD" id="cd00082">
    <property type="entry name" value="HisKA"/>
    <property type="match status" value="1"/>
</dbReference>
<dbReference type="InterPro" id="IPR035965">
    <property type="entry name" value="PAS-like_dom_sf"/>
</dbReference>
<evidence type="ECO:0000313" key="6">
    <source>
        <dbReference type="EMBL" id="KAF2263402.1"/>
    </source>
</evidence>
<keyword evidence="7" id="KW-1185">Reference proteome</keyword>
<dbReference type="SUPFAM" id="SSF55785">
    <property type="entry name" value="PYP-like sensor domain (PAS domain)"/>
    <property type="match status" value="1"/>
</dbReference>
<dbReference type="InterPro" id="IPR036097">
    <property type="entry name" value="HisK_dim/P_sf"/>
</dbReference>
<dbReference type="AlphaFoldDB" id="A0A9P4K8W0"/>
<dbReference type="GO" id="GO:0000155">
    <property type="term" value="F:phosphorelay sensor kinase activity"/>
    <property type="evidence" value="ECO:0007669"/>
    <property type="project" value="InterPro"/>
</dbReference>
<dbReference type="PROSITE" id="PS50109">
    <property type="entry name" value="HIS_KIN"/>
    <property type="match status" value="1"/>
</dbReference>
<evidence type="ECO:0000259" key="4">
    <source>
        <dbReference type="PROSITE" id="PS50110"/>
    </source>
</evidence>
<dbReference type="SMART" id="SM00388">
    <property type="entry name" value="HisKA"/>
    <property type="match status" value="1"/>
</dbReference>
<dbReference type="PROSITE" id="PS50110">
    <property type="entry name" value="RESPONSE_REGULATORY"/>
    <property type="match status" value="1"/>
</dbReference>
<keyword evidence="1 2" id="KW-0597">Phosphoprotein</keyword>
<feature type="non-terminal residue" evidence="6">
    <location>
        <position position="970"/>
    </location>
</feature>
<dbReference type="CDD" id="cd17546">
    <property type="entry name" value="REC_hyHK_CKI1_RcsC-like"/>
    <property type="match status" value="1"/>
</dbReference>
<dbReference type="InterPro" id="IPR005467">
    <property type="entry name" value="His_kinase_dom"/>
</dbReference>
<dbReference type="Pfam" id="PF02518">
    <property type="entry name" value="HATPase_c"/>
    <property type="match status" value="1"/>
</dbReference>
<proteinExistence type="predicted"/>
<dbReference type="Pfam" id="PF00512">
    <property type="entry name" value="HisKA"/>
    <property type="match status" value="1"/>
</dbReference>
<evidence type="ECO:0000313" key="7">
    <source>
        <dbReference type="Proteomes" id="UP000800093"/>
    </source>
</evidence>
<dbReference type="InterPro" id="IPR050956">
    <property type="entry name" value="2C_system_His_kinase"/>
</dbReference>
<dbReference type="Gene3D" id="3.40.50.2300">
    <property type="match status" value="1"/>
</dbReference>
<dbReference type="Gene3D" id="3.30.565.10">
    <property type="entry name" value="Histidine kinase-like ATPase, C-terminal domain"/>
    <property type="match status" value="1"/>
</dbReference>
<dbReference type="SUPFAM" id="SSF47384">
    <property type="entry name" value="Homodimeric domain of signal transducing histidine kinase"/>
    <property type="match status" value="1"/>
</dbReference>
<dbReference type="InterPro" id="IPR000014">
    <property type="entry name" value="PAS"/>
</dbReference>
<dbReference type="InterPro" id="IPR001789">
    <property type="entry name" value="Sig_transdc_resp-reg_receiver"/>
</dbReference>
<protein>
    <recommendedName>
        <fullName evidence="8">Histidine kinase</fullName>
    </recommendedName>
</protein>
<evidence type="ECO:0008006" key="8">
    <source>
        <dbReference type="Google" id="ProtNLM"/>
    </source>
</evidence>
<comment type="caution">
    <text evidence="6">The sequence shown here is derived from an EMBL/GenBank/DDBJ whole genome shotgun (WGS) entry which is preliminary data.</text>
</comment>